<evidence type="ECO:0000259" key="9">
    <source>
        <dbReference type="PROSITE" id="PS50109"/>
    </source>
</evidence>
<accession>A0A833H2J4</accession>
<dbReference type="AlphaFoldDB" id="A0A833H2J4"/>
<keyword evidence="5" id="KW-0547">Nucleotide-binding</keyword>
<dbReference type="PANTHER" id="PTHR24421:SF10">
    <property type="entry name" value="NITRATE_NITRITE SENSOR PROTEIN NARQ"/>
    <property type="match status" value="1"/>
</dbReference>
<evidence type="ECO:0000256" key="5">
    <source>
        <dbReference type="ARBA" id="ARBA00022741"/>
    </source>
</evidence>
<dbReference type="EMBL" id="WBUI01000007">
    <property type="protein sequence ID" value="KAB2932928.1"/>
    <property type="molecule type" value="Genomic_DNA"/>
</dbReference>
<evidence type="ECO:0000256" key="1">
    <source>
        <dbReference type="ARBA" id="ARBA00000085"/>
    </source>
</evidence>
<evidence type="ECO:0000256" key="7">
    <source>
        <dbReference type="ARBA" id="ARBA00022840"/>
    </source>
</evidence>
<comment type="catalytic activity">
    <reaction evidence="1">
        <text>ATP + protein L-histidine = ADP + protein N-phospho-L-histidine.</text>
        <dbReference type="EC" id="2.7.13.3"/>
    </reaction>
</comment>
<dbReference type="SUPFAM" id="SSF55874">
    <property type="entry name" value="ATPase domain of HSP90 chaperone/DNA topoisomerase II/histidine kinase"/>
    <property type="match status" value="1"/>
</dbReference>
<dbReference type="PROSITE" id="PS50109">
    <property type="entry name" value="HIS_KIN"/>
    <property type="match status" value="1"/>
</dbReference>
<comment type="caution">
    <text evidence="10">The sequence shown here is derived from an EMBL/GenBank/DDBJ whole genome shotgun (WGS) entry which is preliminary data.</text>
</comment>
<gene>
    <name evidence="10" type="ORF">F9K24_08665</name>
</gene>
<evidence type="ECO:0000256" key="3">
    <source>
        <dbReference type="ARBA" id="ARBA00022553"/>
    </source>
</evidence>
<dbReference type="CDD" id="cd16917">
    <property type="entry name" value="HATPase_UhpB-NarQ-NarX-like"/>
    <property type="match status" value="1"/>
</dbReference>
<dbReference type="Gene3D" id="3.30.565.10">
    <property type="entry name" value="Histidine kinase-like ATPase, C-terminal domain"/>
    <property type="match status" value="1"/>
</dbReference>
<dbReference type="PANTHER" id="PTHR24421">
    <property type="entry name" value="NITRATE/NITRITE SENSOR PROTEIN NARX-RELATED"/>
    <property type="match status" value="1"/>
</dbReference>
<keyword evidence="8" id="KW-0902">Two-component regulatory system</keyword>
<evidence type="ECO:0000256" key="4">
    <source>
        <dbReference type="ARBA" id="ARBA00022679"/>
    </source>
</evidence>
<name>A0A833H2J4_9LEPT</name>
<dbReference type="Pfam" id="PF02518">
    <property type="entry name" value="HATPase_c"/>
    <property type="match status" value="1"/>
</dbReference>
<dbReference type="SUPFAM" id="SSF55785">
    <property type="entry name" value="PYP-like sensor domain (PAS domain)"/>
    <property type="match status" value="1"/>
</dbReference>
<dbReference type="SMART" id="SM00387">
    <property type="entry name" value="HATPase_c"/>
    <property type="match status" value="1"/>
</dbReference>
<dbReference type="EC" id="2.7.13.3" evidence="2"/>
<reference evidence="10 11" key="1">
    <citation type="submission" date="2019-10" db="EMBL/GenBank/DDBJ databases">
        <title>Extracellular Electron Transfer in a Candidatus Methanoperedens spp. Enrichment Culture.</title>
        <authorList>
            <person name="Berger S."/>
            <person name="Rangel Shaw D."/>
            <person name="Berben T."/>
            <person name="In 'T Zandt M."/>
            <person name="Frank J."/>
            <person name="Reimann J."/>
            <person name="Jetten M.S.M."/>
            <person name="Welte C.U."/>
        </authorList>
    </citation>
    <scope>NUCLEOTIDE SEQUENCE [LARGE SCALE GENOMIC DNA]</scope>
    <source>
        <strain evidence="10">SB12</strain>
    </source>
</reference>
<dbReference type="GO" id="GO:0005524">
    <property type="term" value="F:ATP binding"/>
    <property type="evidence" value="ECO:0007669"/>
    <property type="project" value="UniProtKB-KW"/>
</dbReference>
<dbReference type="Proteomes" id="UP000460298">
    <property type="component" value="Unassembled WGS sequence"/>
</dbReference>
<dbReference type="InterPro" id="IPR003594">
    <property type="entry name" value="HATPase_dom"/>
</dbReference>
<evidence type="ECO:0000313" key="10">
    <source>
        <dbReference type="EMBL" id="KAB2932928.1"/>
    </source>
</evidence>
<dbReference type="InterPro" id="IPR036890">
    <property type="entry name" value="HATPase_C_sf"/>
</dbReference>
<dbReference type="GO" id="GO:0000155">
    <property type="term" value="F:phosphorelay sensor kinase activity"/>
    <property type="evidence" value="ECO:0007669"/>
    <property type="project" value="InterPro"/>
</dbReference>
<organism evidence="10 11">
    <name type="scientific">Leptonema illini</name>
    <dbReference type="NCBI Taxonomy" id="183"/>
    <lineage>
        <taxon>Bacteria</taxon>
        <taxon>Pseudomonadati</taxon>
        <taxon>Spirochaetota</taxon>
        <taxon>Spirochaetia</taxon>
        <taxon>Leptospirales</taxon>
        <taxon>Leptospiraceae</taxon>
        <taxon>Leptonema</taxon>
    </lineage>
</organism>
<feature type="domain" description="Histidine kinase" evidence="9">
    <location>
        <begin position="151"/>
        <end position="340"/>
    </location>
</feature>
<dbReference type="Pfam" id="PF07730">
    <property type="entry name" value="HisKA_3"/>
    <property type="match status" value="1"/>
</dbReference>
<protein>
    <recommendedName>
        <fullName evidence="2">histidine kinase</fullName>
        <ecNumber evidence="2">2.7.13.3</ecNumber>
    </recommendedName>
</protein>
<dbReference type="GO" id="GO:0016020">
    <property type="term" value="C:membrane"/>
    <property type="evidence" value="ECO:0007669"/>
    <property type="project" value="InterPro"/>
</dbReference>
<keyword evidence="4" id="KW-0808">Transferase</keyword>
<dbReference type="Gene3D" id="3.30.450.20">
    <property type="entry name" value="PAS domain"/>
    <property type="match status" value="1"/>
</dbReference>
<dbReference type="InterPro" id="IPR011712">
    <property type="entry name" value="Sig_transdc_His_kin_sub3_dim/P"/>
</dbReference>
<evidence type="ECO:0000313" key="11">
    <source>
        <dbReference type="Proteomes" id="UP000460298"/>
    </source>
</evidence>
<evidence type="ECO:0000256" key="2">
    <source>
        <dbReference type="ARBA" id="ARBA00012438"/>
    </source>
</evidence>
<keyword evidence="6 10" id="KW-0418">Kinase</keyword>
<dbReference type="GO" id="GO:0046983">
    <property type="term" value="F:protein dimerization activity"/>
    <property type="evidence" value="ECO:0007669"/>
    <property type="project" value="InterPro"/>
</dbReference>
<evidence type="ECO:0000256" key="6">
    <source>
        <dbReference type="ARBA" id="ARBA00022777"/>
    </source>
</evidence>
<dbReference type="InterPro" id="IPR050482">
    <property type="entry name" value="Sensor_HK_TwoCompSys"/>
</dbReference>
<evidence type="ECO:0000256" key="8">
    <source>
        <dbReference type="ARBA" id="ARBA00023012"/>
    </source>
</evidence>
<dbReference type="InterPro" id="IPR035965">
    <property type="entry name" value="PAS-like_dom_sf"/>
</dbReference>
<dbReference type="InterPro" id="IPR005467">
    <property type="entry name" value="His_kinase_dom"/>
</dbReference>
<keyword evidence="3" id="KW-0597">Phosphoprotein</keyword>
<sequence>MRRLFFVYRQPRVAFFTGVKLDPAYAEQILSGISPLFTINQRQELRFVNRPFEEEFGIKAATVLGRRIFDILPLPVLDREAMLDALQRKGGRKSVNHQFRFRRRIYGYTVFPVGGDQGIILKNITDIRRLERKVQNLHSRLLSAQEEERQRLAAELHDGVGQTIVAAKINLMAYNADRARNESRFTMAVELIDRSSDELREIYSNLYPSVLRELGLTSAIRAALKALEGASIHVDADIDIKRALPEDLEVQVYRLLQELIANTLKHSSATAVSVHIFQNRNLLHLQFDDNGTGFDTGRSAESGFGLQNMRRRVADWQGWLQLISFPGGGSSVQIRLPVRRRTAPL</sequence>
<proteinExistence type="predicted"/>
<keyword evidence="7" id="KW-0067">ATP-binding</keyword>
<dbReference type="Gene3D" id="1.20.5.1930">
    <property type="match status" value="1"/>
</dbReference>